<dbReference type="Proteomes" id="UP000019335">
    <property type="component" value="Unassembled WGS sequence"/>
</dbReference>
<dbReference type="AlphaFoldDB" id="W7TAQ3"/>
<gene>
    <name evidence="1" type="ORF">Naga_101901g1</name>
</gene>
<organism evidence="1 2">
    <name type="scientific">Nannochloropsis gaditana</name>
    <dbReference type="NCBI Taxonomy" id="72520"/>
    <lineage>
        <taxon>Eukaryota</taxon>
        <taxon>Sar</taxon>
        <taxon>Stramenopiles</taxon>
        <taxon>Ochrophyta</taxon>
        <taxon>Eustigmatophyceae</taxon>
        <taxon>Eustigmatales</taxon>
        <taxon>Monodopsidaceae</taxon>
        <taxon>Nannochloropsis</taxon>
    </lineage>
</organism>
<name>W7TAQ3_9STRA</name>
<evidence type="ECO:0000313" key="2">
    <source>
        <dbReference type="Proteomes" id="UP000019335"/>
    </source>
</evidence>
<sequence length="83" mass="9870">MREKVHLSSTVTKLQSRNEVLETQLVKRFEQFENLNAKLADNEKELVKLKEGERRRKYLELENERLRVFLRQRKESGKAGGRG</sequence>
<dbReference type="EMBL" id="AZIL01002986">
    <property type="protein sequence ID" value="EWM20563.1"/>
    <property type="molecule type" value="Genomic_DNA"/>
</dbReference>
<proteinExistence type="predicted"/>
<comment type="caution">
    <text evidence="1">The sequence shown here is derived from an EMBL/GenBank/DDBJ whole genome shotgun (WGS) entry which is preliminary data.</text>
</comment>
<reference evidence="1 2" key="1">
    <citation type="journal article" date="2014" name="Mol. Plant">
        <title>Chromosome Scale Genome Assembly and Transcriptome Profiling of Nannochloropsis gaditana in Nitrogen Depletion.</title>
        <authorList>
            <person name="Corteggiani Carpinelli E."/>
            <person name="Telatin A."/>
            <person name="Vitulo N."/>
            <person name="Forcato C."/>
            <person name="D'Angelo M."/>
            <person name="Schiavon R."/>
            <person name="Vezzi A."/>
            <person name="Giacometti G.M."/>
            <person name="Morosinotto T."/>
            <person name="Valle G."/>
        </authorList>
    </citation>
    <scope>NUCLEOTIDE SEQUENCE [LARGE SCALE GENOMIC DNA]</scope>
    <source>
        <strain evidence="1 2">B-31</strain>
    </source>
</reference>
<accession>W7TAQ3</accession>
<keyword evidence="2" id="KW-1185">Reference proteome</keyword>
<evidence type="ECO:0000313" key="1">
    <source>
        <dbReference type="EMBL" id="EWM20563.1"/>
    </source>
</evidence>
<protein>
    <submittedName>
        <fullName evidence="1">Uncharacterized protein</fullName>
    </submittedName>
</protein>